<dbReference type="EMBL" id="MHTM01000050">
    <property type="protein sequence ID" value="OHA60427.1"/>
    <property type="molecule type" value="Genomic_DNA"/>
</dbReference>
<organism evidence="2 3">
    <name type="scientific">Candidatus Vogelbacteria bacterium RIFOXYD2_FULL_44_9</name>
    <dbReference type="NCBI Taxonomy" id="1802441"/>
    <lineage>
        <taxon>Bacteria</taxon>
        <taxon>Candidatus Vogeliibacteriota</taxon>
    </lineage>
</organism>
<keyword evidence="1" id="KW-1133">Transmembrane helix</keyword>
<sequence length="180" mass="20271">MDNTQPTTAEKVVSKTKEEIIKEAKRIEEALLYSSKGHFSASHFWSNFHLWIGIPMVLFSAVAGASALSQFDPNHIIAGLFSIIVAVLSGVMTFLNPNEKVGAHLNAGNNYDSLMNKVRMFWSIDCWRDESEQVLTEKLKYFSEQKDHLNKTCPQIPRWAYTTAKKGIEGGEGDYVVDKK</sequence>
<dbReference type="NCBIfam" id="NF033632">
    <property type="entry name" value="SLATT_4"/>
    <property type="match status" value="1"/>
</dbReference>
<gene>
    <name evidence="2" type="ORF">A2556_02005</name>
</gene>
<name>A0A1G2QJ13_9BACT</name>
<evidence type="ECO:0000256" key="1">
    <source>
        <dbReference type="SAM" id="Phobius"/>
    </source>
</evidence>
<evidence type="ECO:0008006" key="4">
    <source>
        <dbReference type="Google" id="ProtNLM"/>
    </source>
</evidence>
<dbReference type="AlphaFoldDB" id="A0A1G2QJ13"/>
<dbReference type="Proteomes" id="UP000177140">
    <property type="component" value="Unassembled WGS sequence"/>
</dbReference>
<protein>
    <recommendedName>
        <fullName evidence="4">SMODS and SLOG-associating 2TM effector domain-containing protein</fullName>
    </recommendedName>
</protein>
<feature type="transmembrane region" description="Helical" evidence="1">
    <location>
        <begin position="75"/>
        <end position="95"/>
    </location>
</feature>
<proteinExistence type="predicted"/>
<comment type="caution">
    <text evidence="2">The sequence shown here is derived from an EMBL/GenBank/DDBJ whole genome shotgun (WGS) entry which is preliminary data.</text>
</comment>
<reference evidence="2 3" key="1">
    <citation type="journal article" date="2016" name="Nat. Commun.">
        <title>Thousands of microbial genomes shed light on interconnected biogeochemical processes in an aquifer system.</title>
        <authorList>
            <person name="Anantharaman K."/>
            <person name="Brown C.T."/>
            <person name="Hug L.A."/>
            <person name="Sharon I."/>
            <person name="Castelle C.J."/>
            <person name="Probst A.J."/>
            <person name="Thomas B.C."/>
            <person name="Singh A."/>
            <person name="Wilkins M.J."/>
            <person name="Karaoz U."/>
            <person name="Brodie E.L."/>
            <person name="Williams K.H."/>
            <person name="Hubbard S.S."/>
            <person name="Banfield J.F."/>
        </authorList>
    </citation>
    <scope>NUCLEOTIDE SEQUENCE [LARGE SCALE GENOMIC DNA]</scope>
</reference>
<keyword evidence="1" id="KW-0472">Membrane</keyword>
<feature type="transmembrane region" description="Helical" evidence="1">
    <location>
        <begin position="48"/>
        <end position="69"/>
    </location>
</feature>
<keyword evidence="1" id="KW-0812">Transmembrane</keyword>
<evidence type="ECO:0000313" key="3">
    <source>
        <dbReference type="Proteomes" id="UP000177140"/>
    </source>
</evidence>
<evidence type="ECO:0000313" key="2">
    <source>
        <dbReference type="EMBL" id="OHA60427.1"/>
    </source>
</evidence>
<accession>A0A1G2QJ13</accession>